<reference evidence="3" key="1">
    <citation type="submission" date="2021-10" db="EMBL/GenBank/DDBJ databases">
        <title>Anaerobic single-cell dispensing facilitates the cultivation of human gut bacteria.</title>
        <authorList>
            <person name="Afrizal A."/>
        </authorList>
    </citation>
    <scope>NUCLEOTIDE SEQUENCE</scope>
    <source>
        <strain evidence="3">CLA-AA-H215</strain>
    </source>
</reference>
<proteinExistence type="predicted"/>
<comment type="caution">
    <text evidence="3">The sequence shown here is derived from an EMBL/GenBank/DDBJ whole genome shotgun (WGS) entry which is preliminary data.</text>
</comment>
<sequence>MKAGAKNVIMVIAIVMLLGGFPLIVFATSGNTEVAGKVYEFDKDSYYEFHEGDSTQKTGGGNTYGTFYLSGDITAVSEKSGVQSYEVGDGNLAFYYNYGDTMLNAGEDDWHLVNDKSKKVADMKLDSDIMKGAIIIQTSKDRKNWVDVETVCNAFSDIPIRTSSIYSTADVQLINGCYYRVVVVYELSIRTEDSNFLFINTDKHDYKKYAEIYEFYACTDNGETNPVDPNQTYGLGTKVRVKNFDGYFGEELIDKKDVHYGWDIGNFFVSGYTDEAEDTDGDMVFLKNVGDKVTLWFKLNQNIDGLNGKDNLSVTADSEGYDQYFETPKMDFGRGVLIIRYTDHNNVKAEPTIYTNYLEANATVGADTKVQLFEEGDYEVALDYEITSDELIDKVGHYRIFFKFSVRNGNCMVYPFDVKTGSELTNSSMTENGFRLDLAKSRYLKINLKRETLKDSADGLVEDTRFNGPAKDGAEYTDEGIYTITVSNEYTGQFTTKKIYVGTNNILRAYMTTGLSIPEINSLVADGATIADDGTIQLAAVKPVEESTEPTEEESTTPSSSDAMVTSESEADTEPGTDVQDEKSFPIAALICIPLVCVIVAVAIVAIKRKRKPTEAAVDRHDDEGGVEQ</sequence>
<evidence type="ECO:0000256" key="1">
    <source>
        <dbReference type="SAM" id="MobiDB-lite"/>
    </source>
</evidence>
<keyword evidence="2" id="KW-1133">Transmembrane helix</keyword>
<dbReference type="AlphaFoldDB" id="A0AAE3EER0"/>
<keyword evidence="4" id="KW-1185">Reference proteome</keyword>
<dbReference type="Proteomes" id="UP001198182">
    <property type="component" value="Unassembled WGS sequence"/>
</dbReference>
<keyword evidence="2" id="KW-0812">Transmembrane</keyword>
<feature type="region of interest" description="Disordered" evidence="1">
    <location>
        <begin position="543"/>
        <end position="580"/>
    </location>
</feature>
<name>A0AAE3EER0_9FIRM</name>
<keyword evidence="2" id="KW-0472">Membrane</keyword>
<evidence type="ECO:0000313" key="4">
    <source>
        <dbReference type="Proteomes" id="UP001198182"/>
    </source>
</evidence>
<gene>
    <name evidence="3" type="ORF">LKD81_17935</name>
</gene>
<evidence type="ECO:0000313" key="3">
    <source>
        <dbReference type="EMBL" id="MCC2232831.1"/>
    </source>
</evidence>
<organism evidence="3 4">
    <name type="scientific">Hominifimenecus microfluidus</name>
    <dbReference type="NCBI Taxonomy" id="2885348"/>
    <lineage>
        <taxon>Bacteria</taxon>
        <taxon>Bacillati</taxon>
        <taxon>Bacillota</taxon>
        <taxon>Clostridia</taxon>
        <taxon>Lachnospirales</taxon>
        <taxon>Lachnospiraceae</taxon>
        <taxon>Hominifimenecus</taxon>
    </lineage>
</organism>
<protein>
    <submittedName>
        <fullName evidence="3">Uncharacterized protein</fullName>
    </submittedName>
</protein>
<dbReference type="EMBL" id="JAJEQR010000109">
    <property type="protein sequence ID" value="MCC2232831.1"/>
    <property type="molecule type" value="Genomic_DNA"/>
</dbReference>
<feature type="transmembrane region" description="Helical" evidence="2">
    <location>
        <begin position="7"/>
        <end position="27"/>
    </location>
</feature>
<feature type="transmembrane region" description="Helical" evidence="2">
    <location>
        <begin position="585"/>
        <end position="607"/>
    </location>
</feature>
<feature type="compositionally biased region" description="Acidic residues" evidence="1">
    <location>
        <begin position="546"/>
        <end position="555"/>
    </location>
</feature>
<accession>A0AAE3EER0</accession>
<dbReference type="RefSeq" id="WP_308455204.1">
    <property type="nucleotide sequence ID" value="NZ_JAJEQR010000109.1"/>
</dbReference>
<evidence type="ECO:0000256" key="2">
    <source>
        <dbReference type="SAM" id="Phobius"/>
    </source>
</evidence>